<dbReference type="AlphaFoldDB" id="A0A0A9BKC5"/>
<protein>
    <submittedName>
        <fullName evidence="2">Uncharacterized protein</fullName>
    </submittedName>
</protein>
<organism evidence="2">
    <name type="scientific">Arundo donax</name>
    <name type="common">Giant reed</name>
    <name type="synonym">Donax arundinaceus</name>
    <dbReference type="NCBI Taxonomy" id="35708"/>
    <lineage>
        <taxon>Eukaryota</taxon>
        <taxon>Viridiplantae</taxon>
        <taxon>Streptophyta</taxon>
        <taxon>Embryophyta</taxon>
        <taxon>Tracheophyta</taxon>
        <taxon>Spermatophyta</taxon>
        <taxon>Magnoliopsida</taxon>
        <taxon>Liliopsida</taxon>
        <taxon>Poales</taxon>
        <taxon>Poaceae</taxon>
        <taxon>PACMAD clade</taxon>
        <taxon>Arundinoideae</taxon>
        <taxon>Arundineae</taxon>
        <taxon>Arundo</taxon>
    </lineage>
</organism>
<proteinExistence type="predicted"/>
<name>A0A0A9BKC5_ARUDO</name>
<evidence type="ECO:0000313" key="2">
    <source>
        <dbReference type="EMBL" id="JAD59727.1"/>
    </source>
</evidence>
<feature type="compositionally biased region" description="Basic and acidic residues" evidence="1">
    <location>
        <begin position="12"/>
        <end position="25"/>
    </location>
</feature>
<sequence>MLVKAGSPKAAPIDRNKDRTPPHIDLYRRYSLIGHGSQ</sequence>
<reference evidence="2" key="1">
    <citation type="submission" date="2014-09" db="EMBL/GenBank/DDBJ databases">
        <authorList>
            <person name="Magalhaes I.L.F."/>
            <person name="Oliveira U."/>
            <person name="Santos F.R."/>
            <person name="Vidigal T.H.D.A."/>
            <person name="Brescovit A.D."/>
            <person name="Santos A.J."/>
        </authorList>
    </citation>
    <scope>NUCLEOTIDE SEQUENCE</scope>
    <source>
        <tissue evidence="2">Shoot tissue taken approximately 20 cm above the soil surface</tissue>
    </source>
</reference>
<accession>A0A0A9BKC5</accession>
<dbReference type="EMBL" id="GBRH01238168">
    <property type="protein sequence ID" value="JAD59727.1"/>
    <property type="molecule type" value="Transcribed_RNA"/>
</dbReference>
<evidence type="ECO:0000256" key="1">
    <source>
        <dbReference type="SAM" id="MobiDB-lite"/>
    </source>
</evidence>
<feature type="region of interest" description="Disordered" evidence="1">
    <location>
        <begin position="1"/>
        <end position="25"/>
    </location>
</feature>
<reference evidence="2" key="2">
    <citation type="journal article" date="2015" name="Data Brief">
        <title>Shoot transcriptome of the giant reed, Arundo donax.</title>
        <authorList>
            <person name="Barrero R.A."/>
            <person name="Guerrero F.D."/>
            <person name="Moolhuijzen P."/>
            <person name="Goolsby J.A."/>
            <person name="Tidwell J."/>
            <person name="Bellgard S.E."/>
            <person name="Bellgard M.I."/>
        </authorList>
    </citation>
    <scope>NUCLEOTIDE SEQUENCE</scope>
    <source>
        <tissue evidence="2">Shoot tissue taken approximately 20 cm above the soil surface</tissue>
    </source>
</reference>